<dbReference type="Proteomes" id="UP000789405">
    <property type="component" value="Unassembled WGS sequence"/>
</dbReference>
<reference evidence="1" key="1">
    <citation type="submission" date="2021-06" db="EMBL/GenBank/DDBJ databases">
        <authorList>
            <person name="Kallberg Y."/>
            <person name="Tangrot J."/>
            <person name="Rosling A."/>
        </authorList>
    </citation>
    <scope>NUCLEOTIDE SEQUENCE</scope>
    <source>
        <strain evidence="1">MA453B</strain>
    </source>
</reference>
<sequence>ETSNEIQLLYSPEVKKLLKEFNDTFSTTLPNGLSPERRLDHAIDLIPVQLSDLLKKGFIQPSVSPF</sequence>
<gene>
    <name evidence="1" type="ORF">DERYTH_LOCUS25280</name>
</gene>
<accession>A0A9N9PC30</accession>
<protein>
    <submittedName>
        <fullName evidence="1">28204_t:CDS:1</fullName>
    </submittedName>
</protein>
<dbReference type="AlphaFoldDB" id="A0A9N9PC30"/>
<organism evidence="1 2">
    <name type="scientific">Dentiscutata erythropus</name>
    <dbReference type="NCBI Taxonomy" id="1348616"/>
    <lineage>
        <taxon>Eukaryota</taxon>
        <taxon>Fungi</taxon>
        <taxon>Fungi incertae sedis</taxon>
        <taxon>Mucoromycota</taxon>
        <taxon>Glomeromycotina</taxon>
        <taxon>Glomeromycetes</taxon>
        <taxon>Diversisporales</taxon>
        <taxon>Gigasporaceae</taxon>
        <taxon>Dentiscutata</taxon>
    </lineage>
</organism>
<comment type="caution">
    <text evidence="1">The sequence shown here is derived from an EMBL/GenBank/DDBJ whole genome shotgun (WGS) entry which is preliminary data.</text>
</comment>
<evidence type="ECO:0000313" key="2">
    <source>
        <dbReference type="Proteomes" id="UP000789405"/>
    </source>
</evidence>
<dbReference type="OrthoDB" id="2431547at2759"/>
<dbReference type="EMBL" id="CAJVPY010046186">
    <property type="protein sequence ID" value="CAG8810327.1"/>
    <property type="molecule type" value="Genomic_DNA"/>
</dbReference>
<feature type="non-terminal residue" evidence="1">
    <location>
        <position position="1"/>
    </location>
</feature>
<evidence type="ECO:0000313" key="1">
    <source>
        <dbReference type="EMBL" id="CAG8810327.1"/>
    </source>
</evidence>
<proteinExistence type="predicted"/>
<keyword evidence="2" id="KW-1185">Reference proteome</keyword>
<name>A0A9N9PC30_9GLOM</name>
<feature type="non-terminal residue" evidence="1">
    <location>
        <position position="66"/>
    </location>
</feature>